<dbReference type="GO" id="GO:0016887">
    <property type="term" value="F:ATP hydrolysis activity"/>
    <property type="evidence" value="ECO:0007669"/>
    <property type="project" value="InterPro"/>
</dbReference>
<dbReference type="SMART" id="SM00382">
    <property type="entry name" value="AAA"/>
    <property type="match status" value="1"/>
</dbReference>
<dbReference type="InterPro" id="IPR027417">
    <property type="entry name" value="P-loop_NTPase"/>
</dbReference>
<dbReference type="GO" id="GO:0005524">
    <property type="term" value="F:ATP binding"/>
    <property type="evidence" value="ECO:0007669"/>
    <property type="project" value="UniProtKB-KW"/>
</dbReference>
<sequence length="321" mass="35047">MPADPLLRIDGLHISFKAGQQWRDVVRGVDLRVAAGEVVGLVGESGSGKSLTALSIPQVLPPGARISSGRIVFDGTDLVGLPRKAMNERRGRDIAMIFQDPLTALNPVIPVGRQIYDSMRTHQAIGHKAALARIEELLALVGIRHPRERMRAYPHELSGGMRQRVMTALAVSSNPKLLIADEPTTALDVTVQAQVIGMLDRIRRELGIAVLFISHNLDLIAEICDRVCVMYAGKVVESSSVESVFAAPRHPYTRQLLRCIPRLDADTGPMPTIPGLPPRFDSDLVGCPFAPRCDEASDRCRTSEPPTWREPGHLAVCWDAA</sequence>
<evidence type="ECO:0000256" key="3">
    <source>
        <dbReference type="ARBA" id="ARBA00022448"/>
    </source>
</evidence>
<keyword evidence="7" id="KW-0472">Membrane</keyword>
<dbReference type="PANTHER" id="PTHR43297:SF2">
    <property type="entry name" value="DIPEPTIDE TRANSPORT ATP-BINDING PROTEIN DPPD"/>
    <property type="match status" value="1"/>
</dbReference>
<evidence type="ECO:0000256" key="5">
    <source>
        <dbReference type="ARBA" id="ARBA00022741"/>
    </source>
</evidence>
<dbReference type="InterPro" id="IPR003593">
    <property type="entry name" value="AAA+_ATPase"/>
</dbReference>
<keyword evidence="5" id="KW-0547">Nucleotide-binding</keyword>
<evidence type="ECO:0000256" key="6">
    <source>
        <dbReference type="ARBA" id="ARBA00022840"/>
    </source>
</evidence>
<evidence type="ECO:0000256" key="7">
    <source>
        <dbReference type="ARBA" id="ARBA00023136"/>
    </source>
</evidence>
<dbReference type="Gene3D" id="3.40.50.300">
    <property type="entry name" value="P-loop containing nucleotide triphosphate hydrolases"/>
    <property type="match status" value="1"/>
</dbReference>
<dbReference type="FunFam" id="3.40.50.300:FF:000016">
    <property type="entry name" value="Oligopeptide ABC transporter ATP-binding component"/>
    <property type="match status" value="1"/>
</dbReference>
<dbReference type="GO" id="GO:0055085">
    <property type="term" value="P:transmembrane transport"/>
    <property type="evidence" value="ECO:0007669"/>
    <property type="project" value="UniProtKB-ARBA"/>
</dbReference>
<dbReference type="PANTHER" id="PTHR43297">
    <property type="entry name" value="OLIGOPEPTIDE TRANSPORT ATP-BINDING PROTEIN APPD"/>
    <property type="match status" value="1"/>
</dbReference>
<comment type="subcellular location">
    <subcellularLocation>
        <location evidence="1">Cell inner membrane</location>
        <topology evidence="1">Peripheral membrane protein</topology>
    </subcellularLocation>
</comment>
<dbReference type="NCBIfam" id="TIGR01727">
    <property type="entry name" value="oligo_HPY"/>
    <property type="match status" value="1"/>
</dbReference>
<evidence type="ECO:0000313" key="9">
    <source>
        <dbReference type="EMBL" id="GEP55994.1"/>
    </source>
</evidence>
<keyword evidence="4" id="KW-1003">Cell membrane</keyword>
<proteinExistence type="inferred from homology"/>
<keyword evidence="6 9" id="KW-0067">ATP-binding</keyword>
<reference evidence="9 10" key="1">
    <citation type="submission" date="2019-07" db="EMBL/GenBank/DDBJ databases">
        <title>Whole genome shotgun sequence of Reyranella soli NBRC 108950.</title>
        <authorList>
            <person name="Hosoyama A."/>
            <person name="Uohara A."/>
            <person name="Ohji S."/>
            <person name="Ichikawa N."/>
        </authorList>
    </citation>
    <scope>NUCLEOTIDE SEQUENCE [LARGE SCALE GENOMIC DNA]</scope>
    <source>
        <strain evidence="9 10">NBRC 108950</strain>
    </source>
</reference>
<protein>
    <submittedName>
        <fullName evidence="9">ABC transporter ATP-binding protein</fullName>
    </submittedName>
</protein>
<accession>A0A512NAJ1</accession>
<comment type="caution">
    <text evidence="9">The sequence shown here is derived from an EMBL/GenBank/DDBJ whole genome shotgun (WGS) entry which is preliminary data.</text>
</comment>
<organism evidence="9 10">
    <name type="scientific">Reyranella soli</name>
    <dbReference type="NCBI Taxonomy" id="1230389"/>
    <lineage>
        <taxon>Bacteria</taxon>
        <taxon>Pseudomonadati</taxon>
        <taxon>Pseudomonadota</taxon>
        <taxon>Alphaproteobacteria</taxon>
        <taxon>Hyphomicrobiales</taxon>
        <taxon>Reyranellaceae</taxon>
        <taxon>Reyranella</taxon>
    </lineage>
</organism>
<name>A0A512NAJ1_9HYPH</name>
<evidence type="ECO:0000256" key="1">
    <source>
        <dbReference type="ARBA" id="ARBA00004417"/>
    </source>
</evidence>
<keyword evidence="3" id="KW-0813">Transport</keyword>
<evidence type="ECO:0000313" key="10">
    <source>
        <dbReference type="Proteomes" id="UP000321058"/>
    </source>
</evidence>
<dbReference type="Proteomes" id="UP000321058">
    <property type="component" value="Unassembled WGS sequence"/>
</dbReference>
<dbReference type="GO" id="GO:0015833">
    <property type="term" value="P:peptide transport"/>
    <property type="evidence" value="ECO:0007669"/>
    <property type="project" value="InterPro"/>
</dbReference>
<dbReference type="SUPFAM" id="SSF52540">
    <property type="entry name" value="P-loop containing nucleoside triphosphate hydrolases"/>
    <property type="match status" value="1"/>
</dbReference>
<dbReference type="Pfam" id="PF00005">
    <property type="entry name" value="ABC_tran"/>
    <property type="match status" value="1"/>
</dbReference>
<feature type="domain" description="ABC transporter" evidence="8">
    <location>
        <begin position="7"/>
        <end position="257"/>
    </location>
</feature>
<dbReference type="InterPro" id="IPR013563">
    <property type="entry name" value="Oligopep_ABC_C"/>
</dbReference>
<dbReference type="PROSITE" id="PS50893">
    <property type="entry name" value="ABC_TRANSPORTER_2"/>
    <property type="match status" value="1"/>
</dbReference>
<evidence type="ECO:0000259" key="8">
    <source>
        <dbReference type="PROSITE" id="PS50893"/>
    </source>
</evidence>
<evidence type="ECO:0000256" key="2">
    <source>
        <dbReference type="ARBA" id="ARBA00005417"/>
    </source>
</evidence>
<dbReference type="InterPro" id="IPR050388">
    <property type="entry name" value="ABC_Ni/Peptide_Import"/>
</dbReference>
<dbReference type="AlphaFoldDB" id="A0A512NAJ1"/>
<evidence type="ECO:0000256" key="4">
    <source>
        <dbReference type="ARBA" id="ARBA00022475"/>
    </source>
</evidence>
<comment type="similarity">
    <text evidence="2">Belongs to the ABC transporter superfamily.</text>
</comment>
<dbReference type="Pfam" id="PF08352">
    <property type="entry name" value="oligo_HPY"/>
    <property type="match status" value="1"/>
</dbReference>
<dbReference type="CDD" id="cd03257">
    <property type="entry name" value="ABC_NikE_OppD_transporters"/>
    <property type="match status" value="1"/>
</dbReference>
<dbReference type="InterPro" id="IPR003439">
    <property type="entry name" value="ABC_transporter-like_ATP-bd"/>
</dbReference>
<keyword evidence="10" id="KW-1185">Reference proteome</keyword>
<gene>
    <name evidence="9" type="ORF">RSO01_31600</name>
</gene>
<dbReference type="GO" id="GO:0005886">
    <property type="term" value="C:plasma membrane"/>
    <property type="evidence" value="ECO:0007669"/>
    <property type="project" value="UniProtKB-SubCell"/>
</dbReference>
<dbReference type="EMBL" id="BKAJ01000051">
    <property type="protein sequence ID" value="GEP55994.1"/>
    <property type="molecule type" value="Genomic_DNA"/>
</dbReference>